<evidence type="ECO:0000313" key="2">
    <source>
        <dbReference type="Proteomes" id="UP000039865"/>
    </source>
</evidence>
<name>A0A078AMS1_STYLE</name>
<evidence type="ECO:0000313" key="1">
    <source>
        <dbReference type="EMBL" id="CDW83690.1"/>
    </source>
</evidence>
<gene>
    <name evidence="1" type="primary">Contig1759.g1904</name>
    <name evidence="1" type="ORF">STYLEM_12738</name>
</gene>
<dbReference type="InParanoid" id="A0A078AMS1"/>
<dbReference type="EMBL" id="CCKQ01012086">
    <property type="protein sequence ID" value="CDW83690.1"/>
    <property type="molecule type" value="Genomic_DNA"/>
</dbReference>
<keyword evidence="2" id="KW-1185">Reference proteome</keyword>
<proteinExistence type="predicted"/>
<dbReference type="Proteomes" id="UP000039865">
    <property type="component" value="Unassembled WGS sequence"/>
</dbReference>
<accession>A0A078AMS1</accession>
<protein>
    <submittedName>
        <fullName evidence="1">Uncharacterized protein</fullName>
    </submittedName>
</protein>
<organism evidence="1 2">
    <name type="scientific">Stylonychia lemnae</name>
    <name type="common">Ciliate</name>
    <dbReference type="NCBI Taxonomy" id="5949"/>
    <lineage>
        <taxon>Eukaryota</taxon>
        <taxon>Sar</taxon>
        <taxon>Alveolata</taxon>
        <taxon>Ciliophora</taxon>
        <taxon>Intramacronucleata</taxon>
        <taxon>Spirotrichea</taxon>
        <taxon>Stichotrichia</taxon>
        <taxon>Sporadotrichida</taxon>
        <taxon>Oxytrichidae</taxon>
        <taxon>Stylonychinae</taxon>
        <taxon>Stylonychia</taxon>
    </lineage>
</organism>
<reference evidence="1 2" key="1">
    <citation type="submission" date="2014-06" db="EMBL/GenBank/DDBJ databases">
        <authorList>
            <person name="Swart Estienne"/>
        </authorList>
    </citation>
    <scope>NUCLEOTIDE SEQUENCE [LARGE SCALE GENOMIC DNA]</scope>
    <source>
        <strain evidence="1 2">130c</strain>
    </source>
</reference>
<dbReference type="AlphaFoldDB" id="A0A078AMS1"/>
<sequence length="157" mass="19206">METLRLKIRYEMFFQQRSFQKNQVHRTHTCLNQSSITLFYKRLKVYISYNLSIQYQQSDDNINRYLVKKGTQWYYIPLMFSKNKIIFTIFKTVCQKTNTYYDNVVHLQLEVQMPKDKYFLRNLAYYKLLSQFDDCQKEFPNSQKTIALKISTHQFQV</sequence>